<keyword evidence="3" id="KW-1185">Reference proteome</keyword>
<feature type="coiled-coil region" evidence="1">
    <location>
        <begin position="248"/>
        <end position="317"/>
    </location>
</feature>
<dbReference type="EMBL" id="JBFOLK010000010">
    <property type="protein sequence ID" value="KAL2481651.1"/>
    <property type="molecule type" value="Genomic_DNA"/>
</dbReference>
<evidence type="ECO:0000313" key="2">
    <source>
        <dbReference type="EMBL" id="KAL2481651.1"/>
    </source>
</evidence>
<organism evidence="2 3">
    <name type="scientific">Abeliophyllum distichum</name>
    <dbReference type="NCBI Taxonomy" id="126358"/>
    <lineage>
        <taxon>Eukaryota</taxon>
        <taxon>Viridiplantae</taxon>
        <taxon>Streptophyta</taxon>
        <taxon>Embryophyta</taxon>
        <taxon>Tracheophyta</taxon>
        <taxon>Spermatophyta</taxon>
        <taxon>Magnoliopsida</taxon>
        <taxon>eudicotyledons</taxon>
        <taxon>Gunneridae</taxon>
        <taxon>Pentapetalae</taxon>
        <taxon>asterids</taxon>
        <taxon>lamiids</taxon>
        <taxon>Lamiales</taxon>
        <taxon>Oleaceae</taxon>
        <taxon>Forsythieae</taxon>
        <taxon>Abeliophyllum</taxon>
    </lineage>
</organism>
<name>A0ABD1R0K1_9LAMI</name>
<keyword evidence="1" id="KW-0175">Coiled coil</keyword>
<dbReference type="Proteomes" id="UP001604336">
    <property type="component" value="Unassembled WGS sequence"/>
</dbReference>
<proteinExistence type="predicted"/>
<protein>
    <submittedName>
        <fullName evidence="2">Uncharacterized protein</fullName>
    </submittedName>
</protein>
<gene>
    <name evidence="2" type="ORF">Adt_34617</name>
</gene>
<evidence type="ECO:0000313" key="3">
    <source>
        <dbReference type="Proteomes" id="UP001604336"/>
    </source>
</evidence>
<reference evidence="3" key="1">
    <citation type="submission" date="2024-07" db="EMBL/GenBank/DDBJ databases">
        <title>Two chromosome-level genome assemblies of Korean endemic species Abeliophyllum distichum and Forsythia ovata (Oleaceae).</title>
        <authorList>
            <person name="Jang H."/>
        </authorList>
    </citation>
    <scope>NUCLEOTIDE SEQUENCE [LARGE SCALE GENOMIC DNA]</scope>
</reference>
<accession>A0ABD1R0K1</accession>
<sequence length="371" mass="41646">MSMKVTEEEASGRIGSEEMAIALTARLTEGKDPFRVDPIRWVSLDVPSIMVEEDLRLLRESYKISNDIRLMFPEPSKRACFPGLGVLPYTYMLSWANRKTADVVANYTIFNPPPFQRTLSVTATGDVVLDIPPKVFQPSGSSNGGSYDSKRKLRELIGPPGAKILDDALRNVLFYPSMGAQDFKKYFSPRWEDLASHGDLEDILEASLVTTVRTTGMQLKVLGEADLRESDSNVLHLTKKLDDANVVQKVTAEALEAANEEKRRLLEESTSHRLEAKGLRNSLDTSEAFRKEAEVEVARLLGEKKDLERKLKSVKVEYVANFHNTEAYTNFFNYFAKFGHQEVLVVLKSDYPDLSLGSLEARFSLPDVEGD</sequence>
<dbReference type="AlphaFoldDB" id="A0ABD1R0K1"/>
<comment type="caution">
    <text evidence="2">The sequence shown here is derived from an EMBL/GenBank/DDBJ whole genome shotgun (WGS) entry which is preliminary data.</text>
</comment>
<evidence type="ECO:0000256" key="1">
    <source>
        <dbReference type="SAM" id="Coils"/>
    </source>
</evidence>